<feature type="compositionally biased region" description="Polar residues" evidence="5">
    <location>
        <begin position="61"/>
        <end position="90"/>
    </location>
</feature>
<feature type="transmembrane region" description="Helical" evidence="6">
    <location>
        <begin position="253"/>
        <end position="276"/>
    </location>
</feature>
<evidence type="ECO:0000256" key="1">
    <source>
        <dbReference type="ARBA" id="ARBA00004141"/>
    </source>
</evidence>
<dbReference type="Pfam" id="PF03595">
    <property type="entry name" value="SLAC1"/>
    <property type="match status" value="1"/>
</dbReference>
<feature type="transmembrane region" description="Helical" evidence="6">
    <location>
        <begin position="327"/>
        <end position="346"/>
    </location>
</feature>
<feature type="transmembrane region" description="Helical" evidence="6">
    <location>
        <begin position="366"/>
        <end position="388"/>
    </location>
</feature>
<accession>A0A3N2Q9X7</accession>
<dbReference type="InterPro" id="IPR030185">
    <property type="entry name" value="Mae1"/>
</dbReference>
<dbReference type="EMBL" id="ML119051">
    <property type="protein sequence ID" value="ROT43559.1"/>
    <property type="molecule type" value="Genomic_DNA"/>
</dbReference>
<dbReference type="CDD" id="cd09317">
    <property type="entry name" value="TDT_Mae1_like"/>
    <property type="match status" value="1"/>
</dbReference>
<dbReference type="InterPro" id="IPR038665">
    <property type="entry name" value="Voltage-dep_anion_channel_sf"/>
</dbReference>
<evidence type="ECO:0000256" key="3">
    <source>
        <dbReference type="ARBA" id="ARBA00022989"/>
    </source>
</evidence>
<feature type="transmembrane region" description="Helical" evidence="6">
    <location>
        <begin position="436"/>
        <end position="458"/>
    </location>
</feature>
<dbReference type="GO" id="GO:0015140">
    <property type="term" value="F:malate transmembrane transporter activity"/>
    <property type="evidence" value="ECO:0007669"/>
    <property type="project" value="InterPro"/>
</dbReference>
<keyword evidence="8" id="KW-1185">Reference proteome</keyword>
<reference evidence="7 8" key="1">
    <citation type="journal article" date="2018" name="Mol. Ecol.">
        <title>The obligate alkalophilic soda-lake fungus Sodiomyces alkalinus has shifted to a protein diet.</title>
        <authorList>
            <person name="Grum-Grzhimaylo A.A."/>
            <person name="Falkoski D.L."/>
            <person name="van den Heuvel J."/>
            <person name="Valero-Jimenez C.A."/>
            <person name="Min B."/>
            <person name="Choi I.G."/>
            <person name="Lipzen A."/>
            <person name="Daum C.G."/>
            <person name="Aanen D.K."/>
            <person name="Tsang A."/>
            <person name="Henrissat B."/>
            <person name="Bilanenko E.N."/>
            <person name="de Vries R.P."/>
            <person name="van Kan J.A.L."/>
            <person name="Grigoriev I.V."/>
            <person name="Debets A.J.M."/>
        </authorList>
    </citation>
    <scope>NUCLEOTIDE SEQUENCE [LARGE SCALE GENOMIC DNA]</scope>
    <source>
        <strain evidence="7 8">F11</strain>
    </source>
</reference>
<organism evidence="7 8">
    <name type="scientific">Sodiomyces alkalinus (strain CBS 110278 / VKM F-3762 / F11)</name>
    <name type="common">Alkaliphilic filamentous fungus</name>
    <dbReference type="NCBI Taxonomy" id="1314773"/>
    <lineage>
        <taxon>Eukaryota</taxon>
        <taxon>Fungi</taxon>
        <taxon>Dikarya</taxon>
        <taxon>Ascomycota</taxon>
        <taxon>Pezizomycotina</taxon>
        <taxon>Sordariomycetes</taxon>
        <taxon>Hypocreomycetidae</taxon>
        <taxon>Glomerellales</taxon>
        <taxon>Plectosphaerellaceae</taxon>
        <taxon>Sodiomyces</taxon>
    </lineage>
</organism>
<dbReference type="Gene3D" id="1.50.10.150">
    <property type="entry name" value="Voltage-dependent anion channel"/>
    <property type="match status" value="1"/>
</dbReference>
<dbReference type="STRING" id="1314773.A0A3N2Q9X7"/>
<evidence type="ECO:0000256" key="5">
    <source>
        <dbReference type="SAM" id="MobiDB-lite"/>
    </source>
</evidence>
<gene>
    <name evidence="7" type="ORF">SODALDRAFT_42114</name>
</gene>
<feature type="transmembrane region" description="Helical" evidence="6">
    <location>
        <begin position="409"/>
        <end position="430"/>
    </location>
</feature>
<dbReference type="PANTHER" id="PTHR31162">
    <property type="entry name" value="MALIC ACID TRANSPORT PROTEIN-RELATED"/>
    <property type="match status" value="1"/>
</dbReference>
<feature type="transmembrane region" description="Helical" evidence="6">
    <location>
        <begin position="288"/>
        <end position="315"/>
    </location>
</feature>
<evidence type="ECO:0000256" key="6">
    <source>
        <dbReference type="SAM" id="Phobius"/>
    </source>
</evidence>
<keyword evidence="4 6" id="KW-0472">Membrane</keyword>
<dbReference type="RefSeq" id="XP_028471365.1">
    <property type="nucleotide sequence ID" value="XM_028615356.1"/>
</dbReference>
<feature type="transmembrane region" description="Helical" evidence="6">
    <location>
        <begin position="219"/>
        <end position="241"/>
    </location>
</feature>
<dbReference type="GO" id="GO:0016020">
    <property type="term" value="C:membrane"/>
    <property type="evidence" value="ECO:0007669"/>
    <property type="project" value="UniProtKB-SubCell"/>
</dbReference>
<dbReference type="GeneID" id="39583833"/>
<evidence type="ECO:0008006" key="9">
    <source>
        <dbReference type="Google" id="ProtNLM"/>
    </source>
</evidence>
<proteinExistence type="predicted"/>
<evidence type="ECO:0000313" key="7">
    <source>
        <dbReference type="EMBL" id="ROT43559.1"/>
    </source>
</evidence>
<protein>
    <recommendedName>
        <fullName evidence="9">Malic acid transport protein</fullName>
    </recommendedName>
</protein>
<dbReference type="PANTHER" id="PTHR31162:SF3">
    <property type="entry name" value="TRANSPORTER_MALIC ACID TRANSPORT PROTEIN, PUTATIVE-RELATED"/>
    <property type="match status" value="1"/>
</dbReference>
<feature type="region of interest" description="Disordered" evidence="5">
    <location>
        <begin position="1"/>
        <end position="100"/>
    </location>
</feature>
<comment type="subcellular location">
    <subcellularLocation>
        <location evidence="1">Membrane</location>
        <topology evidence="1">Multi-pass membrane protein</topology>
    </subcellularLocation>
</comment>
<sequence>MAPSSSQMAPDVTNSGYESPTENSQPPFFTSYFPDNAQSAPLASDRGANRPGFFSRRSCLTHPQSRASGGSPSRQADGESQTAASSSLAHSFSGEGEAPSNAKVSIRDRIACYQWTWFTMTMATGGVANVIYVLSYRTDWLDGIGLAFFLFNIFLFILNCALITIRFCLQPGSFMDSFTDQTESLFIPSFFVSISMILINSCQYGVPRVGPWLLQTMEVMFWINMALSVIASAVIYLILWSSLKFPIHTMTPVWVFPAYPLLLNGPFAANLVAAAVTSNQELSSPIAVALAALAVQGTGFLIALMISSAFIYRLMTQKLPTDAQRPGVFISIGPYAFTMTGIVQLGNHADVIIPQNFMGAEQAVPIVRIMSLLVGVWLWGVALWFFMVSVGSLWKYVKPDRKMPFMMTWWSFVFPNTALAAATAAMGSVFDNDGLKVLTAVKTACLVFVWAIVFVTMLRSLKNRTLLWPKTSD</sequence>
<feature type="transmembrane region" description="Helical" evidence="6">
    <location>
        <begin position="115"/>
        <end position="134"/>
    </location>
</feature>
<dbReference type="OrthoDB" id="2901184at2759"/>
<keyword evidence="2 6" id="KW-0812">Transmembrane</keyword>
<keyword evidence="3 6" id="KW-1133">Transmembrane helix</keyword>
<evidence type="ECO:0000313" key="8">
    <source>
        <dbReference type="Proteomes" id="UP000272025"/>
    </source>
</evidence>
<feature type="compositionally biased region" description="Polar residues" evidence="5">
    <location>
        <begin position="1"/>
        <end position="28"/>
    </location>
</feature>
<dbReference type="AlphaFoldDB" id="A0A3N2Q9X7"/>
<name>A0A3N2Q9X7_SODAK</name>
<evidence type="ECO:0000256" key="2">
    <source>
        <dbReference type="ARBA" id="ARBA00022692"/>
    </source>
</evidence>
<dbReference type="Proteomes" id="UP000272025">
    <property type="component" value="Unassembled WGS sequence"/>
</dbReference>
<feature type="transmembrane region" description="Helical" evidence="6">
    <location>
        <begin position="146"/>
        <end position="165"/>
    </location>
</feature>
<dbReference type="InterPro" id="IPR004695">
    <property type="entry name" value="SLAC1/Mae1/Ssu1/TehA"/>
</dbReference>
<feature type="transmembrane region" description="Helical" evidence="6">
    <location>
        <begin position="185"/>
        <end position="207"/>
    </location>
</feature>
<evidence type="ECO:0000256" key="4">
    <source>
        <dbReference type="ARBA" id="ARBA00023136"/>
    </source>
</evidence>